<dbReference type="InterPro" id="IPR009003">
    <property type="entry name" value="Peptidase_S1_PA"/>
</dbReference>
<keyword evidence="8" id="KW-1185">Reference proteome</keyword>
<dbReference type="PROSITE" id="PS50240">
    <property type="entry name" value="TRYPSIN_DOM"/>
    <property type="match status" value="1"/>
</dbReference>
<reference evidence="8" key="1">
    <citation type="submission" date="2019-10" db="EMBL/GenBank/DDBJ databases">
        <title>Corvus moneduloides (New Caledonian crow) genome, bCorMon1, primary haplotype.</title>
        <authorList>
            <person name="Rutz C."/>
            <person name="Fungtammasan C."/>
            <person name="Mountcastle J."/>
            <person name="Formenti G."/>
            <person name="Chow W."/>
            <person name="Howe K."/>
            <person name="Steele M.P."/>
            <person name="Fernandes J."/>
            <person name="Gilbert M.T.P."/>
            <person name="Fedrigo O."/>
            <person name="Jarvis E.D."/>
            <person name="Gemmell N."/>
        </authorList>
    </citation>
    <scope>NUCLEOTIDE SEQUENCE [LARGE SCALE GENOMIC DNA]</scope>
</reference>
<feature type="region of interest" description="Disordered" evidence="6">
    <location>
        <begin position="153"/>
        <end position="185"/>
    </location>
</feature>
<evidence type="ECO:0000256" key="4">
    <source>
        <dbReference type="ARBA" id="ARBA00022825"/>
    </source>
</evidence>
<keyword evidence="2" id="KW-0732">Signal</keyword>
<dbReference type="Pfam" id="PF00089">
    <property type="entry name" value="Trypsin"/>
    <property type="match status" value="1"/>
</dbReference>
<evidence type="ECO:0000256" key="2">
    <source>
        <dbReference type="ARBA" id="ARBA00022729"/>
    </source>
</evidence>
<dbReference type="InterPro" id="IPR001254">
    <property type="entry name" value="Trypsin_dom"/>
</dbReference>
<dbReference type="InterPro" id="IPR001314">
    <property type="entry name" value="Peptidase_S1A"/>
</dbReference>
<dbReference type="GO" id="GO:0006508">
    <property type="term" value="P:proteolysis"/>
    <property type="evidence" value="ECO:0007669"/>
    <property type="project" value="UniProtKB-KW"/>
</dbReference>
<dbReference type="InterPro" id="IPR033116">
    <property type="entry name" value="TRYPSIN_SER"/>
</dbReference>
<reference evidence="7" key="2">
    <citation type="submission" date="2025-08" db="UniProtKB">
        <authorList>
            <consortium name="Ensembl"/>
        </authorList>
    </citation>
    <scope>IDENTIFICATION</scope>
</reference>
<dbReference type="InterPro" id="IPR018114">
    <property type="entry name" value="TRYPSIN_HIS"/>
</dbReference>
<evidence type="ECO:0000313" key="7">
    <source>
        <dbReference type="Ensembl" id="ENSCMUP00000000181.2"/>
    </source>
</evidence>
<dbReference type="FunFam" id="2.40.10.10:FF:000120">
    <property type="entry name" value="Putative serine protease"/>
    <property type="match status" value="1"/>
</dbReference>
<dbReference type="PROSITE" id="PS00134">
    <property type="entry name" value="TRYPSIN_HIS"/>
    <property type="match status" value="1"/>
</dbReference>
<protein>
    <submittedName>
        <fullName evidence="7">Serine protease 57</fullName>
    </submittedName>
</protein>
<evidence type="ECO:0000256" key="1">
    <source>
        <dbReference type="ARBA" id="ARBA00022670"/>
    </source>
</evidence>
<organism evidence="7 8">
    <name type="scientific">Corvus moneduloides</name>
    <name type="common">New Caledonian crow</name>
    <dbReference type="NCBI Taxonomy" id="1196302"/>
    <lineage>
        <taxon>Eukaryota</taxon>
        <taxon>Metazoa</taxon>
        <taxon>Chordata</taxon>
        <taxon>Craniata</taxon>
        <taxon>Vertebrata</taxon>
        <taxon>Euteleostomi</taxon>
        <taxon>Archelosauria</taxon>
        <taxon>Archosauria</taxon>
        <taxon>Dinosauria</taxon>
        <taxon>Saurischia</taxon>
        <taxon>Theropoda</taxon>
        <taxon>Coelurosauria</taxon>
        <taxon>Aves</taxon>
        <taxon>Neognathae</taxon>
        <taxon>Neoaves</taxon>
        <taxon>Telluraves</taxon>
        <taxon>Australaves</taxon>
        <taxon>Passeriformes</taxon>
        <taxon>Corvoidea</taxon>
        <taxon>Corvidae</taxon>
        <taxon>Corvus</taxon>
    </lineage>
</organism>
<reference evidence="7" key="3">
    <citation type="submission" date="2025-09" db="UniProtKB">
        <authorList>
            <consortium name="Ensembl"/>
        </authorList>
    </citation>
    <scope>IDENTIFICATION</scope>
</reference>
<keyword evidence="4" id="KW-0720">Serine protease</keyword>
<dbReference type="PANTHER" id="PTHR24271:SF55">
    <property type="entry name" value="SERINE PROTEASE 57"/>
    <property type="match status" value="1"/>
</dbReference>
<evidence type="ECO:0000256" key="6">
    <source>
        <dbReference type="SAM" id="MobiDB-lite"/>
    </source>
</evidence>
<dbReference type="Proteomes" id="UP000694553">
    <property type="component" value="Unassembled WGS sequence"/>
</dbReference>
<dbReference type="PROSITE" id="PS00135">
    <property type="entry name" value="TRYPSIN_SER"/>
    <property type="match status" value="1"/>
</dbReference>
<dbReference type="SMART" id="SM00020">
    <property type="entry name" value="Tryp_SPc"/>
    <property type="match status" value="1"/>
</dbReference>
<dbReference type="SUPFAM" id="SSF50494">
    <property type="entry name" value="Trypsin-like serine proteases"/>
    <property type="match status" value="1"/>
</dbReference>
<accession>A0A8C3D7T7</accession>
<feature type="region of interest" description="Disordered" evidence="6">
    <location>
        <begin position="1"/>
        <end position="38"/>
    </location>
</feature>
<dbReference type="InterPro" id="IPR043504">
    <property type="entry name" value="Peptidase_S1_PA_chymotrypsin"/>
</dbReference>
<proteinExistence type="predicted"/>
<gene>
    <name evidence="7" type="primary">PRSS57</name>
</gene>
<keyword evidence="3" id="KW-0378">Hydrolase</keyword>
<dbReference type="AlphaFoldDB" id="A0A8C3D7T7"/>
<feature type="region of interest" description="Disordered" evidence="6">
    <location>
        <begin position="207"/>
        <end position="229"/>
    </location>
</feature>
<dbReference type="Ensembl" id="ENSCMUT00000000200.2">
    <property type="protein sequence ID" value="ENSCMUP00000000181.2"/>
    <property type="gene ID" value="ENSCMUG00000000134.2"/>
</dbReference>
<evidence type="ECO:0000256" key="5">
    <source>
        <dbReference type="ARBA" id="ARBA00023157"/>
    </source>
</evidence>
<sequence length="504" mass="53835">MQPLHAAPLQEPPTLCSPISQPNGHNGQTATGSPKPPSVGKSACCLARALHLAPEQAWPCRGGQHVPPLPCSSPPAPLFALQVGAEQREETAPLPTAPSQSQWGSGGAERGLGWEHSTVPALSTAVPGTLSCLGDVLGPRCCHLPAERGFIPLSSRHKRSQGREAAPLPISHSGGSRTELPGPPIPRIAQSSNILRGGSRRELPAHIPRLSPWRDLSTPTPSSPSSGGSGPLCATMVTAGLFILSLGGSILLPALAPAGTQGSQIIGGKAAVPHSRPFIASIQMDGQHVCGGFLVWPKWVMTAAHCLIPRRSPSVRVVLGAHRLQEPEASQQVFSVAESIAHPLYNLRAVDNDIRLLRLNRSATLNEFVKRIRLPSPHIDLKPGTVCYVMGWGDTSNFGDQPTELMETNTTIVKRSLCRTLWRGKVSANMLCGASRNTTLQGVCAGDSGGPLVFKKKVYGIVSFSGERCGDRRFPDIYTKISNYIDWVHHIVRGSRHRKGWLKP</sequence>
<accession>A0A8U7NI58</accession>
<feature type="compositionally biased region" description="Low complexity" evidence="6">
    <location>
        <begin position="217"/>
        <end position="226"/>
    </location>
</feature>
<dbReference type="PANTHER" id="PTHR24271">
    <property type="entry name" value="KALLIKREIN-RELATED"/>
    <property type="match status" value="1"/>
</dbReference>
<feature type="region of interest" description="Disordered" evidence="6">
    <location>
        <begin position="86"/>
        <end position="109"/>
    </location>
</feature>
<dbReference type="GO" id="GO:0004252">
    <property type="term" value="F:serine-type endopeptidase activity"/>
    <property type="evidence" value="ECO:0007669"/>
    <property type="project" value="InterPro"/>
</dbReference>
<evidence type="ECO:0000256" key="3">
    <source>
        <dbReference type="ARBA" id="ARBA00022801"/>
    </source>
</evidence>
<dbReference type="CDD" id="cd00190">
    <property type="entry name" value="Tryp_SPc"/>
    <property type="match status" value="1"/>
</dbReference>
<dbReference type="OMA" id="CHLPAER"/>
<feature type="compositionally biased region" description="Polar residues" evidence="6">
    <location>
        <begin position="17"/>
        <end position="32"/>
    </location>
</feature>
<dbReference type="Gene3D" id="2.40.10.10">
    <property type="entry name" value="Trypsin-like serine proteases"/>
    <property type="match status" value="2"/>
</dbReference>
<dbReference type="PRINTS" id="PR00722">
    <property type="entry name" value="CHYMOTRYPSIN"/>
</dbReference>
<name>A0A8C3D7T7_CORMO</name>
<evidence type="ECO:0000313" key="8">
    <source>
        <dbReference type="Proteomes" id="UP000694553"/>
    </source>
</evidence>
<keyword evidence="5" id="KW-1015">Disulfide bond</keyword>
<keyword evidence="1" id="KW-0645">Protease</keyword>